<dbReference type="InterPro" id="IPR011990">
    <property type="entry name" value="TPR-like_helical_dom_sf"/>
</dbReference>
<keyword evidence="4" id="KW-1185">Reference proteome</keyword>
<dbReference type="InterPro" id="IPR050767">
    <property type="entry name" value="Sel1_AlgK"/>
</dbReference>
<evidence type="ECO:0000256" key="2">
    <source>
        <dbReference type="SAM" id="SignalP"/>
    </source>
</evidence>
<reference evidence="3 4" key="1">
    <citation type="submission" date="2016-01" db="EMBL/GenBank/DDBJ databases">
        <title>Genome sequence of the yeast Holleya sinecauda.</title>
        <authorList>
            <person name="Dietrich F.S."/>
        </authorList>
    </citation>
    <scope>NUCLEOTIDE SEQUENCE [LARGE SCALE GENOMIC DNA]</scope>
    <source>
        <strain evidence="3 4">ATCC 58844</strain>
    </source>
</reference>
<evidence type="ECO:0000256" key="1">
    <source>
        <dbReference type="ARBA" id="ARBA00038101"/>
    </source>
</evidence>
<dbReference type="Gene3D" id="1.25.40.10">
    <property type="entry name" value="Tetratricopeptide repeat domain"/>
    <property type="match status" value="3"/>
</dbReference>
<dbReference type="PANTHER" id="PTHR11102">
    <property type="entry name" value="SEL-1-LIKE PROTEIN"/>
    <property type="match status" value="1"/>
</dbReference>
<dbReference type="OrthoDB" id="27934at2759"/>
<dbReference type="InterPro" id="IPR006597">
    <property type="entry name" value="Sel1-like"/>
</dbReference>
<evidence type="ECO:0000313" key="4">
    <source>
        <dbReference type="Proteomes" id="UP000243052"/>
    </source>
</evidence>
<dbReference type="SUPFAM" id="SSF81901">
    <property type="entry name" value="HCP-like"/>
    <property type="match status" value="3"/>
</dbReference>
<dbReference type="STRING" id="45286.A0A0X8HV32"/>
<sequence>MRIDWLFAILISHLFYYVECEAFTSNTQAHFSSLKDPWDSDEIKKIRIAKAPKLHLTYVTEQDPYTDPDTGELLIDLPVDYVKSHQEEAYKQEWEYLSPDQLKYYSLVEQSSTEFNNPNATYALYRMHMYGDYGIPHNKTLAWRYLRKFNELSKGSNATALFDTAIVYLTGLLGDIPVNTVKGLIYLRKASALGEDRAKQALGYRFIVGHNVPRNPNKALILYSDLAHRLYKSRPAEYWNFYDGMQHMYNVRLPDFYGGLLGRNLTQTPMSVKDRKNYPWLSLKYFFSSPAKPDYIYYTEDEMDVCELTYLAFTNFVSTYTQKNDYEASMRILTKLYETYDNQVDSLELPMRGCYCRAVELLGYMWLKGYGIEKADLSKAEKYLKRAIELVYGTERTAISAAFHLGTIQQYVYKNFTEAEKWFHASLGSSKQDTQSKKPEVEIDNETKYADLFLKRSYLSPFFRSGRNVEAVPSIGHLSYELPINFYKKFLEINEEFLAPDLETAFMNILQENFEPALWQYAQAAEQGFERAMVSAAYLIYRPPSMFQRFPDIPVERLKLSLSYYQRAISFSNFDAGVRAGDIYYKLGDYRKAGKLYHSTAMYSSYQSMWNLAYMYQHGIGFEQDFFLSKKYYELSTERFPLLYLLVKPVTWHLMFKSWLKNNKWIQRFSS</sequence>
<dbReference type="GeneID" id="28725367"/>
<dbReference type="RefSeq" id="XP_017989035.1">
    <property type="nucleotide sequence ID" value="XM_018133802.1"/>
</dbReference>
<gene>
    <name evidence="3" type="ORF">AW171_hschr74047</name>
</gene>
<organism evidence="3 4">
    <name type="scientific">Eremothecium sinecaudum</name>
    <dbReference type="NCBI Taxonomy" id="45286"/>
    <lineage>
        <taxon>Eukaryota</taxon>
        <taxon>Fungi</taxon>
        <taxon>Dikarya</taxon>
        <taxon>Ascomycota</taxon>
        <taxon>Saccharomycotina</taxon>
        <taxon>Saccharomycetes</taxon>
        <taxon>Saccharomycetales</taxon>
        <taxon>Saccharomycetaceae</taxon>
        <taxon>Eremothecium</taxon>
    </lineage>
</organism>
<protein>
    <submittedName>
        <fullName evidence="3">HGL301Cp</fullName>
    </submittedName>
</protein>
<dbReference type="Pfam" id="PF08238">
    <property type="entry name" value="Sel1"/>
    <property type="match status" value="5"/>
</dbReference>
<name>A0A0X8HV32_9SACH</name>
<dbReference type="PANTHER" id="PTHR11102:SF160">
    <property type="entry name" value="ERAD-ASSOCIATED E3 UBIQUITIN-PROTEIN LIGASE COMPONENT HRD3"/>
    <property type="match status" value="1"/>
</dbReference>
<evidence type="ECO:0000313" key="3">
    <source>
        <dbReference type="EMBL" id="AMD22039.1"/>
    </source>
</evidence>
<accession>A0A0X8HV32</accession>
<dbReference type="AlphaFoldDB" id="A0A0X8HV32"/>
<proteinExistence type="inferred from homology"/>
<feature type="signal peptide" evidence="2">
    <location>
        <begin position="1"/>
        <end position="20"/>
    </location>
</feature>
<dbReference type="Proteomes" id="UP000243052">
    <property type="component" value="Chromosome vii"/>
</dbReference>
<dbReference type="EMBL" id="CP014247">
    <property type="protein sequence ID" value="AMD22039.1"/>
    <property type="molecule type" value="Genomic_DNA"/>
</dbReference>
<keyword evidence="2" id="KW-0732">Signal</keyword>
<comment type="similarity">
    <text evidence="1">Belongs to the sel-1 family.</text>
</comment>
<feature type="chain" id="PRO_5007066960" evidence="2">
    <location>
        <begin position="21"/>
        <end position="671"/>
    </location>
</feature>
<dbReference type="SMART" id="SM00671">
    <property type="entry name" value="SEL1"/>
    <property type="match status" value="6"/>
</dbReference>